<dbReference type="InParanoid" id="A0A1Y2D7V6"/>
<protein>
    <recommendedName>
        <fullName evidence="6">Mid2 domain-containing protein</fullName>
    </recommendedName>
</protein>
<keyword evidence="2" id="KW-1133">Transmembrane helix</keyword>
<feature type="compositionally biased region" description="Acidic residues" evidence="1">
    <location>
        <begin position="483"/>
        <end position="492"/>
    </location>
</feature>
<feature type="compositionally biased region" description="Pro residues" evidence="1">
    <location>
        <begin position="462"/>
        <end position="473"/>
    </location>
</feature>
<evidence type="ECO:0000256" key="1">
    <source>
        <dbReference type="SAM" id="MobiDB-lite"/>
    </source>
</evidence>
<dbReference type="Gene3D" id="2.60.120.260">
    <property type="entry name" value="Galactose-binding domain-like"/>
    <property type="match status" value="1"/>
</dbReference>
<reference evidence="4 5" key="1">
    <citation type="submission" date="2016-07" db="EMBL/GenBank/DDBJ databases">
        <title>Pervasive Adenine N6-methylation of Active Genes in Fungi.</title>
        <authorList>
            <consortium name="DOE Joint Genome Institute"/>
            <person name="Mondo S.J."/>
            <person name="Dannebaum R.O."/>
            <person name="Kuo R.C."/>
            <person name="Labutti K."/>
            <person name="Haridas S."/>
            <person name="Kuo A."/>
            <person name="Salamov A."/>
            <person name="Ahrendt S.R."/>
            <person name="Lipzen A."/>
            <person name="Sullivan W."/>
            <person name="Andreopoulos W.B."/>
            <person name="Clum A."/>
            <person name="Lindquist E."/>
            <person name="Daum C."/>
            <person name="Ramamoorthy G.K."/>
            <person name="Gryganskyi A."/>
            <person name="Culley D."/>
            <person name="Magnuson J.K."/>
            <person name="James T.Y."/>
            <person name="O'Malley M.A."/>
            <person name="Stajich J.E."/>
            <person name="Spatafora J.W."/>
            <person name="Visel A."/>
            <person name="Grigoriev I.V."/>
        </authorList>
    </citation>
    <scope>NUCLEOTIDE SEQUENCE [LARGE SCALE GENOMIC DNA]</scope>
    <source>
        <strain evidence="4 5">62-1032</strain>
    </source>
</reference>
<dbReference type="STRING" id="106004.A0A1Y2D7V6"/>
<feature type="transmembrane region" description="Helical" evidence="2">
    <location>
        <begin position="249"/>
        <end position="272"/>
    </location>
</feature>
<name>A0A1Y2D7V6_9BASI</name>
<comment type="caution">
    <text evidence="4">The sequence shown here is derived from an EMBL/GenBank/DDBJ whole genome shotgun (WGS) entry which is preliminary data.</text>
</comment>
<organism evidence="4 5">
    <name type="scientific">Leucosporidium creatinivorum</name>
    <dbReference type="NCBI Taxonomy" id="106004"/>
    <lineage>
        <taxon>Eukaryota</taxon>
        <taxon>Fungi</taxon>
        <taxon>Dikarya</taxon>
        <taxon>Basidiomycota</taxon>
        <taxon>Pucciniomycotina</taxon>
        <taxon>Microbotryomycetes</taxon>
        <taxon>Leucosporidiales</taxon>
        <taxon>Leucosporidium</taxon>
    </lineage>
</organism>
<evidence type="ECO:0000256" key="3">
    <source>
        <dbReference type="SAM" id="SignalP"/>
    </source>
</evidence>
<keyword evidence="5" id="KW-1185">Reference proteome</keyword>
<feature type="compositionally biased region" description="Low complexity" evidence="1">
    <location>
        <begin position="447"/>
        <end position="461"/>
    </location>
</feature>
<feature type="chain" id="PRO_5012011082" description="Mid2 domain-containing protein" evidence="3">
    <location>
        <begin position="25"/>
        <end position="518"/>
    </location>
</feature>
<keyword evidence="3" id="KW-0732">Signal</keyword>
<feature type="region of interest" description="Disordered" evidence="1">
    <location>
        <begin position="360"/>
        <end position="518"/>
    </location>
</feature>
<feature type="compositionally biased region" description="Low complexity" evidence="1">
    <location>
        <begin position="194"/>
        <end position="235"/>
    </location>
</feature>
<sequence length="518" mass="53921">MYAQLKLLFLCTTTLFALVTPSAARTLSFSSTDANLNFSPAASWTTSSSDTNGFSSTSSRGASLSFSFAGQQVTVLGSSTGAYQVTLDVTQVYEFTSAENGRLFRASNLDESAIHSVVITQDDLEGGEMSFSQVRVAYESSTGLVPSLVSSDATVVSTLLTSGLPTALATAPGSSSVAATTTASAVASRRPTAESLSTFATSRRRSATSTTLTSSSSSSSYTPSRSSAMTVTSSSPKADESTSSSNAGAIAGAVVGSLAGLALLILLALFFIKRRKSQAGEYHDADTGRQRNSGAFSAPPPIMGGVGSNGGIGGSPRAPVVETVGGEGEGWAARIARNNSWRRKAERLPETRAYYNVTSEVPLPSAPPPAVPPPRLPPSAVLMMADAHPPTVSKPSLPRKLPARYSPPPMVESPSAVPISRPTRNPSQPQRFHVPTASHLPSSAFTPSPSRQGSSPPRAGAPLPPPPSSPSIPPTTSARLEEVVEGDEVVGGEEDRPHYFQTREQMPKYSQADGDPRR</sequence>
<dbReference type="EMBL" id="MCGR01000091">
    <property type="protein sequence ID" value="ORY55339.1"/>
    <property type="molecule type" value="Genomic_DNA"/>
</dbReference>
<evidence type="ECO:0000313" key="5">
    <source>
        <dbReference type="Proteomes" id="UP000193467"/>
    </source>
</evidence>
<evidence type="ECO:0008006" key="6">
    <source>
        <dbReference type="Google" id="ProtNLM"/>
    </source>
</evidence>
<feature type="compositionally biased region" description="Pro residues" evidence="1">
    <location>
        <begin position="364"/>
        <end position="377"/>
    </location>
</feature>
<evidence type="ECO:0000313" key="4">
    <source>
        <dbReference type="EMBL" id="ORY55339.1"/>
    </source>
</evidence>
<dbReference type="Proteomes" id="UP000193467">
    <property type="component" value="Unassembled WGS sequence"/>
</dbReference>
<keyword evidence="2" id="KW-0472">Membrane</keyword>
<accession>A0A1Y2D7V6</accession>
<dbReference type="AlphaFoldDB" id="A0A1Y2D7V6"/>
<keyword evidence="2" id="KW-0812">Transmembrane</keyword>
<dbReference type="OrthoDB" id="2529692at2759"/>
<proteinExistence type="predicted"/>
<feature type="region of interest" description="Disordered" evidence="1">
    <location>
        <begin position="194"/>
        <end position="245"/>
    </location>
</feature>
<feature type="signal peptide" evidence="3">
    <location>
        <begin position="1"/>
        <end position="24"/>
    </location>
</feature>
<evidence type="ECO:0000256" key="2">
    <source>
        <dbReference type="SAM" id="Phobius"/>
    </source>
</evidence>
<gene>
    <name evidence="4" type="ORF">BCR35DRAFT_335633</name>
</gene>